<evidence type="ECO:0000313" key="2">
    <source>
        <dbReference type="Proteomes" id="UP000293719"/>
    </source>
</evidence>
<evidence type="ECO:0000313" key="1">
    <source>
        <dbReference type="EMBL" id="QBK30776.1"/>
    </source>
</evidence>
<reference evidence="1 2" key="1">
    <citation type="journal article" date="2017" name="Int. J. Syst. Evol. Microbiol.">
        <title>Roseitalea porphyridii gen. nov., sp. nov., isolated from a red alga, and reclassification of Hoeflea suaedae Chung et al. 2013 as Pseudohoeflea suaedae gen. nov., comb. nov.</title>
        <authorList>
            <person name="Hyeon J.W."/>
            <person name="Jeong S.E."/>
            <person name="Baek K."/>
            <person name="Jeon C.O."/>
        </authorList>
    </citation>
    <scope>NUCLEOTIDE SEQUENCE [LARGE SCALE GENOMIC DNA]</scope>
    <source>
        <strain evidence="1 2">MA7-20</strain>
    </source>
</reference>
<gene>
    <name evidence="1" type="ORF">E0E05_09330</name>
</gene>
<proteinExistence type="predicted"/>
<protein>
    <submittedName>
        <fullName evidence="1">Uncharacterized protein</fullName>
    </submittedName>
</protein>
<dbReference type="AlphaFoldDB" id="A0A4P6V2F9"/>
<organism evidence="1 2">
    <name type="scientific">Roseitalea porphyridii</name>
    <dbReference type="NCBI Taxonomy" id="1852022"/>
    <lineage>
        <taxon>Bacteria</taxon>
        <taxon>Pseudomonadati</taxon>
        <taxon>Pseudomonadota</taxon>
        <taxon>Alphaproteobacteria</taxon>
        <taxon>Hyphomicrobiales</taxon>
        <taxon>Ahrensiaceae</taxon>
        <taxon>Roseitalea</taxon>
    </lineage>
</organism>
<name>A0A4P6V2F9_9HYPH</name>
<dbReference type="KEGG" id="rpod:E0E05_09330"/>
<dbReference type="RefSeq" id="WP_131616460.1">
    <property type="nucleotide sequence ID" value="NZ_CP036532.1"/>
</dbReference>
<dbReference type="GeneID" id="90767496"/>
<dbReference type="EMBL" id="CP036532">
    <property type="protein sequence ID" value="QBK30776.1"/>
    <property type="molecule type" value="Genomic_DNA"/>
</dbReference>
<dbReference type="Proteomes" id="UP000293719">
    <property type="component" value="Chromosome"/>
</dbReference>
<sequence>MDDYRNTGDNTADEKLLAQHDRNVKIVAESVFGLVEKFAASQGMTPIAVFEGAVKGGAAAMQAYQGDSLDDIANVLEQMTDAMRREARKAEGGGHVH</sequence>
<accession>A0A4P6V2F9</accession>
<keyword evidence="2" id="KW-1185">Reference proteome</keyword>